<dbReference type="Gene3D" id="2.40.100.10">
    <property type="entry name" value="Cyclophilin-like"/>
    <property type="match status" value="1"/>
</dbReference>
<dbReference type="InterPro" id="IPR052708">
    <property type="entry name" value="PxpC"/>
</dbReference>
<evidence type="ECO:0000313" key="6">
    <source>
        <dbReference type="Proteomes" id="UP000672097"/>
    </source>
</evidence>
<keyword evidence="3" id="KW-0067">ATP-binding</keyword>
<accession>A0ABS5DXU9</accession>
<proteinExistence type="predicted"/>
<reference evidence="5 6" key="1">
    <citation type="submission" date="2021-04" db="EMBL/GenBank/DDBJ databases">
        <title>The genome sequence of type strain Ideonella paludis KCTC 32238.</title>
        <authorList>
            <person name="Liu Y."/>
        </authorList>
    </citation>
    <scope>NUCLEOTIDE SEQUENCE [LARGE SCALE GENOMIC DNA]</scope>
    <source>
        <strain evidence="5 6">KCTC 32238</strain>
    </source>
</reference>
<evidence type="ECO:0000256" key="2">
    <source>
        <dbReference type="ARBA" id="ARBA00022801"/>
    </source>
</evidence>
<dbReference type="Proteomes" id="UP000672097">
    <property type="component" value="Unassembled WGS sequence"/>
</dbReference>
<dbReference type="NCBIfam" id="TIGR00724">
    <property type="entry name" value="urea_amlyse_rel"/>
    <property type="match status" value="1"/>
</dbReference>
<dbReference type="PANTHER" id="PTHR43309:SF3">
    <property type="entry name" value="5-OXOPROLINASE SUBUNIT C"/>
    <property type="match status" value="1"/>
</dbReference>
<keyword evidence="2" id="KW-0378">Hydrolase</keyword>
<dbReference type="Pfam" id="PF02626">
    <property type="entry name" value="CT_A_B"/>
    <property type="match status" value="1"/>
</dbReference>
<dbReference type="InterPro" id="IPR003778">
    <property type="entry name" value="CT_A_B"/>
</dbReference>
<dbReference type="SUPFAM" id="SSF50891">
    <property type="entry name" value="Cyclophilin-like"/>
    <property type="match status" value="1"/>
</dbReference>
<dbReference type="RefSeq" id="WP_210809295.1">
    <property type="nucleotide sequence ID" value="NZ_JAGQDG010000004.1"/>
</dbReference>
<dbReference type="InterPro" id="IPR029000">
    <property type="entry name" value="Cyclophilin-like_dom_sf"/>
</dbReference>
<keyword evidence="1" id="KW-0547">Nucleotide-binding</keyword>
<evidence type="ECO:0000313" key="5">
    <source>
        <dbReference type="EMBL" id="MBQ0935982.1"/>
    </source>
</evidence>
<dbReference type="PANTHER" id="PTHR43309">
    <property type="entry name" value="5-OXOPROLINASE SUBUNIT C"/>
    <property type="match status" value="1"/>
</dbReference>
<organism evidence="5 6">
    <name type="scientific">Ideonella paludis</name>
    <dbReference type="NCBI Taxonomy" id="1233411"/>
    <lineage>
        <taxon>Bacteria</taxon>
        <taxon>Pseudomonadati</taxon>
        <taxon>Pseudomonadota</taxon>
        <taxon>Betaproteobacteria</taxon>
        <taxon>Burkholderiales</taxon>
        <taxon>Sphaerotilaceae</taxon>
        <taxon>Ideonella</taxon>
    </lineage>
</organism>
<protein>
    <submittedName>
        <fullName evidence="5">Biotin-dependent carboxyltransferase</fullName>
    </submittedName>
</protein>
<evidence type="ECO:0000256" key="3">
    <source>
        <dbReference type="ARBA" id="ARBA00022840"/>
    </source>
</evidence>
<feature type="domain" description="Carboxyltransferase" evidence="4">
    <location>
        <begin position="26"/>
        <end position="312"/>
    </location>
</feature>
<evidence type="ECO:0000256" key="1">
    <source>
        <dbReference type="ARBA" id="ARBA00022741"/>
    </source>
</evidence>
<gene>
    <name evidence="5" type="ORF">KAK11_11650</name>
</gene>
<dbReference type="EMBL" id="JAGQDG010000004">
    <property type="protein sequence ID" value="MBQ0935982.1"/>
    <property type="molecule type" value="Genomic_DNA"/>
</dbReference>
<dbReference type="SMART" id="SM00797">
    <property type="entry name" value="AHS2"/>
    <property type="match status" value="1"/>
</dbReference>
<comment type="caution">
    <text evidence="5">The sequence shown here is derived from an EMBL/GenBank/DDBJ whole genome shotgun (WGS) entry which is preliminary data.</text>
</comment>
<keyword evidence="6" id="KW-1185">Reference proteome</keyword>
<evidence type="ECO:0000259" key="4">
    <source>
        <dbReference type="SMART" id="SM00797"/>
    </source>
</evidence>
<name>A0ABS5DXU9_9BURK</name>
<sequence>MSATLRVISGGAGCTVQDAGRTGQRHQGIPTAGWLDAPLAHAANALAGNHPEAAAVELRGPGLALRAEAGPVRVAMAGAVSASLRTAQGNEMALPAWRSATLAEGDTLKISALQQPQMGGCAVLAVAGGVQVAPVLGSRATYARAALGGFQGRMLQAGDGLPVCAADTSAPERRSAASWALPDAPLRVIFGPQDDHFSPEVGAQLLATAWQATAEQDRMGWRFSGPPLQHLTPAHADIASDAVTPGAIQVPANGLPIILGPDGQTVGGYPKIATVIRADLPRLAQAWPGRTLRFVAVSREEALQALRDLSALEARWAAQLQSCPPLGGLDEQALYSQNLISGVVFKD</sequence>